<protein>
    <submittedName>
        <fullName evidence="2">RRXRR protein</fullName>
    </submittedName>
</protein>
<organism evidence="2 3">
    <name type="scientific">Ectothiorhodospira magna</name>
    <dbReference type="NCBI Taxonomy" id="867345"/>
    <lineage>
        <taxon>Bacteria</taxon>
        <taxon>Pseudomonadati</taxon>
        <taxon>Pseudomonadota</taxon>
        <taxon>Gammaproteobacteria</taxon>
        <taxon>Chromatiales</taxon>
        <taxon>Ectothiorhodospiraceae</taxon>
        <taxon>Ectothiorhodospira</taxon>
    </lineage>
</organism>
<dbReference type="Pfam" id="PF14239">
    <property type="entry name" value="RRXRR"/>
    <property type="match status" value="1"/>
</dbReference>
<dbReference type="STRING" id="867345.SAMN05421693_12050"/>
<dbReference type="InterPro" id="IPR025938">
    <property type="entry name" value="RRXRR_dom"/>
</dbReference>
<dbReference type="InterPro" id="IPR023137">
    <property type="entry name" value="BrxA_sf"/>
</dbReference>
<proteinExistence type="predicted"/>
<dbReference type="OrthoDB" id="981635at2"/>
<gene>
    <name evidence="2" type="ORF">SAMN05421693_12050</name>
</gene>
<dbReference type="EMBL" id="FOFO01000020">
    <property type="protein sequence ID" value="SEQ21651.1"/>
    <property type="molecule type" value="Genomic_DNA"/>
</dbReference>
<name>A0A1H9E7I3_9GAMM</name>
<feature type="domain" description="RRXRR" evidence="1">
    <location>
        <begin position="2"/>
        <end position="39"/>
    </location>
</feature>
<dbReference type="Gene3D" id="1.10.3540.10">
    <property type="entry name" value="uncharacterized protein from magnetospirillum magneticum domain"/>
    <property type="match status" value="1"/>
</dbReference>
<dbReference type="Proteomes" id="UP000199496">
    <property type="component" value="Unassembled WGS sequence"/>
</dbReference>
<accession>A0A1H9E7I3</accession>
<evidence type="ECO:0000313" key="3">
    <source>
        <dbReference type="Proteomes" id="UP000199496"/>
    </source>
</evidence>
<reference evidence="2 3" key="1">
    <citation type="submission" date="2016-10" db="EMBL/GenBank/DDBJ databases">
        <authorList>
            <person name="de Groot N.N."/>
        </authorList>
    </citation>
    <scope>NUCLEOTIDE SEQUENCE [LARGE SCALE GENOMIC DNA]</scope>
    <source>
        <strain evidence="2 3">B7-7</strain>
    </source>
</reference>
<dbReference type="Pfam" id="PF08849">
    <property type="entry name" value="BrxA"/>
    <property type="match status" value="1"/>
</dbReference>
<sequence length="260" mass="30030">MQTTETWITHLRRWSPVTALSLESARFDTQLLENPELLSIDVIMVIWHNTGVTNLPLKSSYGFRYHSDLIGGSLMVFESRIIADLMLSDVDRAAWKTAIHDENRLQKARPATATRVARAVRQRLERLEAPFWQALRDGDDQLATQVAFCAALARNPLLVEFLEVVVTDAFVTRAEILELYHWDDFLDERVYRDASIADWTSASKRKMRQVAFRMLAEVGLLESTRSRRLRPLFLRPELVGLLERHRFTRLLNCLKALGPR</sequence>
<evidence type="ECO:0000259" key="1">
    <source>
        <dbReference type="Pfam" id="PF14239"/>
    </source>
</evidence>
<dbReference type="AlphaFoldDB" id="A0A1H9E7I3"/>
<keyword evidence="3" id="KW-1185">Reference proteome</keyword>
<dbReference type="InterPro" id="IPR014948">
    <property type="entry name" value="BrxA"/>
</dbReference>
<evidence type="ECO:0000313" key="2">
    <source>
        <dbReference type="EMBL" id="SEQ21651.1"/>
    </source>
</evidence>